<keyword evidence="2" id="KW-0732">Signal</keyword>
<name>A0A915EXG2_9CEST</name>
<accession>A0A915EXG2</accession>
<feature type="chain" id="PRO_5036997743" evidence="2">
    <location>
        <begin position="27"/>
        <end position="131"/>
    </location>
</feature>
<reference evidence="4" key="1">
    <citation type="submission" date="2022-11" db="UniProtKB">
        <authorList>
            <consortium name="WormBaseParasite"/>
        </authorList>
    </citation>
    <scope>IDENTIFICATION</scope>
</reference>
<dbReference type="WBParaSite" id="maker-E.canG7_contigs_4804-snap-gene-0.6-mRNA-1">
    <property type="protein sequence ID" value="maker-E.canG7_contigs_4804-snap-gene-0.6-mRNA-1"/>
    <property type="gene ID" value="EcG7_07806"/>
</dbReference>
<proteinExistence type="predicted"/>
<evidence type="ECO:0000313" key="3">
    <source>
        <dbReference type="Proteomes" id="UP000887562"/>
    </source>
</evidence>
<feature type="transmembrane region" description="Helical" evidence="1">
    <location>
        <begin position="62"/>
        <end position="85"/>
    </location>
</feature>
<evidence type="ECO:0000256" key="1">
    <source>
        <dbReference type="SAM" id="Phobius"/>
    </source>
</evidence>
<evidence type="ECO:0000256" key="2">
    <source>
        <dbReference type="SAM" id="SignalP"/>
    </source>
</evidence>
<protein>
    <submittedName>
        <fullName evidence="4">Uncharacterized protein</fullName>
    </submittedName>
</protein>
<sequence>AKLGVFRVFTDFLLFVTSSFLDVFDCAKPLVDKVNELSANGISLVSVAKKTDSCLVASTIPLIRWLCLKWIMLTLIATLLLSLLVKLLRWQVDSPITVLPMHLQPIMLTAGDDGGLWTIQGEFRWLSNKNW</sequence>
<dbReference type="AlphaFoldDB" id="A0A915EXG2"/>
<dbReference type="Proteomes" id="UP000887562">
    <property type="component" value="Unplaced"/>
</dbReference>
<organism evidence="3 4">
    <name type="scientific">Echinococcus canadensis</name>
    <dbReference type="NCBI Taxonomy" id="519352"/>
    <lineage>
        <taxon>Eukaryota</taxon>
        <taxon>Metazoa</taxon>
        <taxon>Spiralia</taxon>
        <taxon>Lophotrochozoa</taxon>
        <taxon>Platyhelminthes</taxon>
        <taxon>Cestoda</taxon>
        <taxon>Eucestoda</taxon>
        <taxon>Cyclophyllidea</taxon>
        <taxon>Taeniidae</taxon>
        <taxon>Echinococcus</taxon>
        <taxon>Echinococcus canadensis group</taxon>
    </lineage>
</organism>
<keyword evidence="3" id="KW-1185">Reference proteome</keyword>
<keyword evidence="1" id="KW-1133">Transmembrane helix</keyword>
<keyword evidence="1" id="KW-0472">Membrane</keyword>
<feature type="signal peptide" evidence="2">
    <location>
        <begin position="1"/>
        <end position="26"/>
    </location>
</feature>
<evidence type="ECO:0000313" key="4">
    <source>
        <dbReference type="WBParaSite" id="maker-E.canG7_contigs_4804-snap-gene-0.6-mRNA-1"/>
    </source>
</evidence>
<keyword evidence="1" id="KW-0812">Transmembrane</keyword>